<dbReference type="AlphaFoldDB" id="A0A0F0L2D0"/>
<name>A0A0F0L2D0_9MICO</name>
<evidence type="ECO:0000313" key="3">
    <source>
        <dbReference type="Proteomes" id="UP000033448"/>
    </source>
</evidence>
<keyword evidence="1" id="KW-0472">Membrane</keyword>
<keyword evidence="3" id="KW-1185">Reference proteome</keyword>
<dbReference type="Proteomes" id="UP000033448">
    <property type="component" value="Unassembled WGS sequence"/>
</dbReference>
<feature type="transmembrane region" description="Helical" evidence="1">
    <location>
        <begin position="71"/>
        <end position="91"/>
    </location>
</feature>
<sequence length="349" mass="37648">MPPADPIRVDLSPLRSAPGIRTLLGYERAAGIPLHRRFLVVLAGVLLLTAAIVVGLWWLGRIGVLARVPLIAAFGVGYGLLGAAGFLWYAVALSRRTKLALFAWTNGWAYADLLQGTRRPGGAFARMRRSVERGVVASDDPRIPFELGTAHSVGSRDEGATLQRPFAFVELPLAAKVPHIVLRNRRRSIVPTLGLRGARMDLEGHFATTFQLLVPEGYQRDALYLFTPDLMARVLDLGSGGELELVEDRAYLYLPARTRFDEPDVMRGIIELAEELHRRLAARTAAYRDETARQIAHAEGVTIGLGGQRLGGQGVSLLAVAATAAAVILSAGITAFALFGGNLLRSFGG</sequence>
<gene>
    <name evidence="2" type="ORF">RL72_00539</name>
</gene>
<feature type="transmembrane region" description="Helical" evidence="1">
    <location>
        <begin position="317"/>
        <end position="339"/>
    </location>
</feature>
<evidence type="ECO:0000256" key="1">
    <source>
        <dbReference type="SAM" id="Phobius"/>
    </source>
</evidence>
<dbReference type="PATRIC" id="fig|582680.7.peg.557"/>
<keyword evidence="1" id="KW-1133">Transmembrane helix</keyword>
<feature type="transmembrane region" description="Helical" evidence="1">
    <location>
        <begin position="38"/>
        <end position="59"/>
    </location>
</feature>
<comment type="caution">
    <text evidence="2">The sequence shown here is derived from an EMBL/GenBank/DDBJ whole genome shotgun (WGS) entry which is preliminary data.</text>
</comment>
<organism evidence="2 3">
    <name type="scientific">Microbacterium azadirachtae</name>
    <dbReference type="NCBI Taxonomy" id="582680"/>
    <lineage>
        <taxon>Bacteria</taxon>
        <taxon>Bacillati</taxon>
        <taxon>Actinomycetota</taxon>
        <taxon>Actinomycetes</taxon>
        <taxon>Micrococcales</taxon>
        <taxon>Microbacteriaceae</taxon>
        <taxon>Microbacterium</taxon>
    </lineage>
</organism>
<proteinExistence type="predicted"/>
<evidence type="ECO:0008006" key="4">
    <source>
        <dbReference type="Google" id="ProtNLM"/>
    </source>
</evidence>
<evidence type="ECO:0000313" key="2">
    <source>
        <dbReference type="EMBL" id="KJL27283.1"/>
    </source>
</evidence>
<accession>A0A0F0L2D0</accession>
<reference evidence="2 3" key="1">
    <citation type="submission" date="2015-02" db="EMBL/GenBank/DDBJ databases">
        <title>Draft genome sequences of ten Microbacterium spp. with emphasis on heavy metal contaminated environments.</title>
        <authorList>
            <person name="Corretto E."/>
        </authorList>
    </citation>
    <scope>NUCLEOTIDE SEQUENCE [LARGE SCALE GENOMIC DNA]</scope>
    <source>
        <strain evidence="2 3">DSM 23848</strain>
    </source>
</reference>
<protein>
    <recommendedName>
        <fullName evidence="4">DUF3137 domain-containing protein</fullName>
    </recommendedName>
</protein>
<keyword evidence="1" id="KW-0812">Transmembrane</keyword>
<dbReference type="EMBL" id="JYIT01000055">
    <property type="protein sequence ID" value="KJL27283.1"/>
    <property type="molecule type" value="Genomic_DNA"/>
</dbReference>